<dbReference type="SUPFAM" id="SSF51445">
    <property type="entry name" value="(Trans)glycosidases"/>
    <property type="match status" value="1"/>
</dbReference>
<keyword evidence="6" id="KW-0136">Cellulose degradation</keyword>
<dbReference type="AlphaFoldDB" id="A0A0V1PQ59"/>
<evidence type="ECO:0000256" key="6">
    <source>
        <dbReference type="ARBA" id="ARBA00023001"/>
    </source>
</evidence>
<dbReference type="InterPro" id="IPR036962">
    <property type="entry name" value="Glyco_hydro_3_N_sf"/>
</dbReference>
<dbReference type="InterPro" id="IPR001764">
    <property type="entry name" value="Glyco_hydro_3_N"/>
</dbReference>
<evidence type="ECO:0000256" key="5">
    <source>
        <dbReference type="ARBA" id="ARBA00022801"/>
    </source>
</evidence>
<evidence type="ECO:0000313" key="10">
    <source>
        <dbReference type="EMBL" id="KRZ98308.1"/>
    </source>
</evidence>
<evidence type="ECO:0000256" key="2">
    <source>
        <dbReference type="ARBA" id="ARBA00004987"/>
    </source>
</evidence>
<protein>
    <recommendedName>
        <fullName evidence="4">beta-glucosidase</fullName>
        <ecNumber evidence="4">3.2.1.21</ecNumber>
    </recommendedName>
</protein>
<keyword evidence="7" id="KW-0119">Carbohydrate metabolism</keyword>
<dbReference type="Gene3D" id="3.20.20.300">
    <property type="entry name" value="Glycoside hydrolase, family 3, N-terminal domain"/>
    <property type="match status" value="1"/>
</dbReference>
<evidence type="ECO:0000256" key="4">
    <source>
        <dbReference type="ARBA" id="ARBA00012744"/>
    </source>
</evidence>
<evidence type="ECO:0000256" key="3">
    <source>
        <dbReference type="ARBA" id="ARBA00005336"/>
    </source>
</evidence>
<dbReference type="InterPro" id="IPR050288">
    <property type="entry name" value="Cellulose_deg_GH3"/>
</dbReference>
<dbReference type="GeneID" id="26842941"/>
<reference evidence="10 11" key="1">
    <citation type="submission" date="2015-11" db="EMBL/GenBank/DDBJ databases">
        <title>The genome of Debaryomyces fabryi.</title>
        <authorList>
            <person name="Tafer H."/>
            <person name="Lopandic K."/>
        </authorList>
    </citation>
    <scope>NUCLEOTIDE SEQUENCE [LARGE SCALE GENOMIC DNA]</scope>
    <source>
        <strain evidence="10 11">CBS 789</strain>
    </source>
</reference>
<dbReference type="GO" id="GO:0008422">
    <property type="term" value="F:beta-glucosidase activity"/>
    <property type="evidence" value="ECO:0007669"/>
    <property type="project" value="UniProtKB-EC"/>
</dbReference>
<dbReference type="GO" id="GO:0030245">
    <property type="term" value="P:cellulose catabolic process"/>
    <property type="evidence" value="ECO:0007669"/>
    <property type="project" value="UniProtKB-KW"/>
</dbReference>
<name>A0A0V1PQ59_9ASCO</name>
<organism evidence="10 11">
    <name type="scientific">Debaryomyces fabryi</name>
    <dbReference type="NCBI Taxonomy" id="58627"/>
    <lineage>
        <taxon>Eukaryota</taxon>
        <taxon>Fungi</taxon>
        <taxon>Dikarya</taxon>
        <taxon>Ascomycota</taxon>
        <taxon>Saccharomycotina</taxon>
        <taxon>Pichiomycetes</taxon>
        <taxon>Debaryomycetaceae</taxon>
        <taxon>Debaryomyces</taxon>
    </lineage>
</organism>
<dbReference type="EMBL" id="LMYN01000351">
    <property type="protein sequence ID" value="KRZ98308.1"/>
    <property type="molecule type" value="Genomic_DNA"/>
</dbReference>
<evidence type="ECO:0000256" key="8">
    <source>
        <dbReference type="ARBA" id="ARBA00023295"/>
    </source>
</evidence>
<comment type="caution">
    <text evidence="10">The sequence shown here is derived from an EMBL/GenBank/DDBJ whole genome shotgun (WGS) entry which is preliminary data.</text>
</comment>
<dbReference type="OrthoDB" id="416222at2759"/>
<dbReference type="EC" id="3.2.1.21" evidence="4"/>
<dbReference type="PANTHER" id="PTHR42715">
    <property type="entry name" value="BETA-GLUCOSIDASE"/>
    <property type="match status" value="1"/>
</dbReference>
<gene>
    <name evidence="10" type="ORF">AC631_05932</name>
</gene>
<accession>A0A0V1PQ59</accession>
<comment type="similarity">
    <text evidence="3">Belongs to the glycosyl hydrolase 3 family.</text>
</comment>
<keyword evidence="5" id="KW-0378">Hydrolase</keyword>
<dbReference type="PRINTS" id="PR00133">
    <property type="entry name" value="GLHYDRLASE3"/>
</dbReference>
<proteinExistence type="inferred from homology"/>
<sequence length="91" mass="10300">MMLHCVRGADFDTAYPAALTVASSFNKQLMYDRADVIVYEFKSKGVDFFSRPVSDPIDYKALVFRGWEGFGADPYLQGEAMKYTVQGIQKK</sequence>
<dbReference type="Proteomes" id="UP000054251">
    <property type="component" value="Unassembled WGS sequence"/>
</dbReference>
<comment type="pathway">
    <text evidence="2">Glycan metabolism; cellulose degradation.</text>
</comment>
<keyword evidence="8" id="KW-0326">Glycosidase</keyword>
<evidence type="ECO:0000256" key="9">
    <source>
        <dbReference type="ARBA" id="ARBA00023326"/>
    </source>
</evidence>
<dbReference type="RefSeq" id="XP_015464411.1">
    <property type="nucleotide sequence ID" value="XM_015614761.1"/>
</dbReference>
<comment type="catalytic activity">
    <reaction evidence="1">
        <text>Hydrolysis of terminal, non-reducing beta-D-glucosyl residues with release of beta-D-glucose.</text>
        <dbReference type="EC" id="3.2.1.21"/>
    </reaction>
</comment>
<evidence type="ECO:0000256" key="7">
    <source>
        <dbReference type="ARBA" id="ARBA00023277"/>
    </source>
</evidence>
<keyword evidence="9" id="KW-0624">Polysaccharide degradation</keyword>
<dbReference type="PANTHER" id="PTHR42715:SF2">
    <property type="entry name" value="BETA-GLUCOSIDASE F-RELATED"/>
    <property type="match status" value="1"/>
</dbReference>
<dbReference type="InterPro" id="IPR017853">
    <property type="entry name" value="GH"/>
</dbReference>
<keyword evidence="11" id="KW-1185">Reference proteome</keyword>
<evidence type="ECO:0000256" key="1">
    <source>
        <dbReference type="ARBA" id="ARBA00000448"/>
    </source>
</evidence>
<evidence type="ECO:0000313" key="11">
    <source>
        <dbReference type="Proteomes" id="UP000054251"/>
    </source>
</evidence>